<comment type="catalytic activity">
    <reaction evidence="5">
        <text>a (3S)-3-hydroxyacyl-CoA = a (2E)-enoyl-CoA + H2O</text>
        <dbReference type="Rhea" id="RHEA:16105"/>
        <dbReference type="ChEBI" id="CHEBI:15377"/>
        <dbReference type="ChEBI" id="CHEBI:57318"/>
        <dbReference type="ChEBI" id="CHEBI:58856"/>
        <dbReference type="EC" id="4.2.1.17"/>
    </reaction>
</comment>
<evidence type="ECO:0000256" key="2">
    <source>
        <dbReference type="ARBA" id="ARBA00005254"/>
    </source>
</evidence>
<reference evidence="8 9" key="1">
    <citation type="submission" date="2017-02" db="EMBL/GenBank/DDBJ databases">
        <title>The new phylogeny of genus Mycobacterium.</title>
        <authorList>
            <person name="Tortoli E."/>
            <person name="Trovato A."/>
            <person name="Cirillo D.M."/>
        </authorList>
    </citation>
    <scope>NUCLEOTIDE SEQUENCE [LARGE SCALE GENOMIC DNA]</scope>
    <source>
        <strain evidence="8 9">DSM 45057</strain>
    </source>
</reference>
<accession>A0A1W9ZXF5</accession>
<evidence type="ECO:0000256" key="6">
    <source>
        <dbReference type="ARBA" id="ARBA00023717"/>
    </source>
</evidence>
<gene>
    <name evidence="8" type="ORF">BST12_09540</name>
</gene>
<dbReference type="CDD" id="cd06558">
    <property type="entry name" value="crotonase-like"/>
    <property type="match status" value="1"/>
</dbReference>
<evidence type="ECO:0000313" key="9">
    <source>
        <dbReference type="Proteomes" id="UP000192284"/>
    </source>
</evidence>
<proteinExistence type="inferred from homology"/>
<dbReference type="PANTHER" id="PTHR11941:SF127">
    <property type="entry name" value="ENOYL-COA HYDRATASE ECHA18 (ENOYL HYDRASE) (UNSATURATED ACYL-COA HYDRATASE) (CROTONASE)-RELATED"/>
    <property type="match status" value="1"/>
</dbReference>
<comment type="catalytic activity">
    <reaction evidence="6">
        <text>a 4-saturated-(3S)-3-hydroxyacyl-CoA = a (3E)-enoyl-CoA + H2O</text>
        <dbReference type="Rhea" id="RHEA:20724"/>
        <dbReference type="ChEBI" id="CHEBI:15377"/>
        <dbReference type="ChEBI" id="CHEBI:58521"/>
        <dbReference type="ChEBI" id="CHEBI:137480"/>
        <dbReference type="EC" id="4.2.1.17"/>
    </reaction>
</comment>
<evidence type="ECO:0000313" key="8">
    <source>
        <dbReference type="EMBL" id="ORA22463.1"/>
    </source>
</evidence>
<dbReference type="EMBL" id="MVHE01000010">
    <property type="protein sequence ID" value="ORA22463.1"/>
    <property type="molecule type" value="Genomic_DNA"/>
</dbReference>
<evidence type="ECO:0000256" key="3">
    <source>
        <dbReference type="ARBA" id="ARBA00022832"/>
    </source>
</evidence>
<dbReference type="GO" id="GO:0006635">
    <property type="term" value="P:fatty acid beta-oxidation"/>
    <property type="evidence" value="ECO:0007669"/>
    <property type="project" value="TreeGrafter"/>
</dbReference>
<dbReference type="AlphaFoldDB" id="A0A1W9ZXF5"/>
<dbReference type="PANTHER" id="PTHR11941">
    <property type="entry name" value="ENOYL-COA HYDRATASE-RELATED"/>
    <property type="match status" value="1"/>
</dbReference>
<dbReference type="InterPro" id="IPR001753">
    <property type="entry name" value="Enoyl-CoA_hydra/iso"/>
</dbReference>
<comment type="similarity">
    <text evidence="2 7">Belongs to the enoyl-CoA hydratase/isomerase family.</text>
</comment>
<dbReference type="SUPFAM" id="SSF52096">
    <property type="entry name" value="ClpP/crotonase"/>
    <property type="match status" value="1"/>
</dbReference>
<organism evidence="8 9">
    <name type="scientific">Mycobacterium angelicum</name>
    <dbReference type="NCBI Taxonomy" id="470074"/>
    <lineage>
        <taxon>Bacteria</taxon>
        <taxon>Bacillati</taxon>
        <taxon>Actinomycetota</taxon>
        <taxon>Actinomycetes</taxon>
        <taxon>Mycobacteriales</taxon>
        <taxon>Mycobacteriaceae</taxon>
        <taxon>Mycobacterium</taxon>
    </lineage>
</organism>
<keyword evidence="4" id="KW-0443">Lipid metabolism</keyword>
<dbReference type="PROSITE" id="PS00166">
    <property type="entry name" value="ENOYL_COA_HYDRATASE"/>
    <property type="match status" value="1"/>
</dbReference>
<comment type="function">
    <text evidence="1">Could possibly oxidize fatty acids using specific components.</text>
</comment>
<dbReference type="Proteomes" id="UP000192284">
    <property type="component" value="Unassembled WGS sequence"/>
</dbReference>
<keyword evidence="9" id="KW-1185">Reference proteome</keyword>
<evidence type="ECO:0000256" key="7">
    <source>
        <dbReference type="RuleBase" id="RU003707"/>
    </source>
</evidence>
<comment type="caution">
    <text evidence="8">The sequence shown here is derived from an EMBL/GenBank/DDBJ whole genome shotgun (WGS) entry which is preliminary data.</text>
</comment>
<keyword evidence="3" id="KW-0276">Fatty acid metabolism</keyword>
<name>A0A1W9ZXF5_MYCAN</name>
<sequence length="295" mass="30845">MGSECDQDDPWGDGDDLQQAIRQLLLAAPPLETVVDRVALQRYRDVAIVTLSHPQAQNALNLAGWRRLKLVFDGLAGESELRAVVVRGAGDEAFAAGADIKEFPDTRMTAADATHYNEAVAACLRAVAAVPVPVIAAIHGLAVGGGCELSTACDVRIATEDARFGIPIGKLGVILGFTEADSVARLIGPGALKYLLFSGELVGVADAACWGLVQKVVAPADLADATARLVSQICRQSAVTMRASKAVADMHGRALTPADTDALLRFNVEAYEGADLREGVAAFSQGRPPKFDGSG</sequence>
<protein>
    <submittedName>
        <fullName evidence="8">Enoyl-CoA hydratase</fullName>
    </submittedName>
</protein>
<evidence type="ECO:0000256" key="4">
    <source>
        <dbReference type="ARBA" id="ARBA00023098"/>
    </source>
</evidence>
<evidence type="ECO:0000256" key="5">
    <source>
        <dbReference type="ARBA" id="ARBA00023709"/>
    </source>
</evidence>
<dbReference type="InterPro" id="IPR029045">
    <property type="entry name" value="ClpP/crotonase-like_dom_sf"/>
</dbReference>
<dbReference type="Pfam" id="PF00378">
    <property type="entry name" value="ECH_1"/>
    <property type="match status" value="1"/>
</dbReference>
<dbReference type="Gene3D" id="3.90.226.10">
    <property type="entry name" value="2-enoyl-CoA Hydratase, Chain A, domain 1"/>
    <property type="match status" value="1"/>
</dbReference>
<evidence type="ECO:0000256" key="1">
    <source>
        <dbReference type="ARBA" id="ARBA00002994"/>
    </source>
</evidence>
<dbReference type="InterPro" id="IPR018376">
    <property type="entry name" value="Enoyl-CoA_hyd/isom_CS"/>
</dbReference>
<dbReference type="GO" id="GO:0004300">
    <property type="term" value="F:enoyl-CoA hydratase activity"/>
    <property type="evidence" value="ECO:0007669"/>
    <property type="project" value="UniProtKB-EC"/>
</dbReference>